<name>A0A328CZX8_9ASTE</name>
<reference evidence="1 2" key="1">
    <citation type="submission" date="2018-06" db="EMBL/GenBank/DDBJ databases">
        <title>The Genome of Cuscuta australis (Dodder) Provides Insight into the Evolution of Plant Parasitism.</title>
        <authorList>
            <person name="Liu H."/>
        </authorList>
    </citation>
    <scope>NUCLEOTIDE SEQUENCE [LARGE SCALE GENOMIC DNA]</scope>
    <source>
        <strain evidence="2">cv. Yunnan</strain>
        <tissue evidence="1">Vines</tissue>
    </source>
</reference>
<dbReference type="Proteomes" id="UP000249390">
    <property type="component" value="Unassembled WGS sequence"/>
</dbReference>
<dbReference type="AlphaFoldDB" id="A0A328CZX8"/>
<keyword evidence="2" id="KW-1185">Reference proteome</keyword>
<dbReference type="EMBL" id="NQVE01000206">
    <property type="protein sequence ID" value="RAL38784.1"/>
    <property type="molecule type" value="Genomic_DNA"/>
</dbReference>
<gene>
    <name evidence="1" type="ORF">DM860_013465</name>
</gene>
<comment type="caution">
    <text evidence="1">The sequence shown here is derived from an EMBL/GenBank/DDBJ whole genome shotgun (WGS) entry which is preliminary data.</text>
</comment>
<organism evidence="1 2">
    <name type="scientific">Cuscuta australis</name>
    <dbReference type="NCBI Taxonomy" id="267555"/>
    <lineage>
        <taxon>Eukaryota</taxon>
        <taxon>Viridiplantae</taxon>
        <taxon>Streptophyta</taxon>
        <taxon>Embryophyta</taxon>
        <taxon>Tracheophyta</taxon>
        <taxon>Spermatophyta</taxon>
        <taxon>Magnoliopsida</taxon>
        <taxon>eudicotyledons</taxon>
        <taxon>Gunneridae</taxon>
        <taxon>Pentapetalae</taxon>
        <taxon>asterids</taxon>
        <taxon>lamiids</taxon>
        <taxon>Solanales</taxon>
        <taxon>Convolvulaceae</taxon>
        <taxon>Cuscuteae</taxon>
        <taxon>Cuscuta</taxon>
        <taxon>Cuscuta subgen. Grammica</taxon>
        <taxon>Cuscuta sect. Cleistogrammica</taxon>
    </lineage>
</organism>
<sequence length="75" mass="8302">MKLCLGIGAYGLRQVGLRQRDYRRVAATVVQTRRGTAVWNSGIAAVGRWLLFAGTLAIDRVDEPMDERGPESLIE</sequence>
<proteinExistence type="predicted"/>
<evidence type="ECO:0000313" key="1">
    <source>
        <dbReference type="EMBL" id="RAL38784.1"/>
    </source>
</evidence>
<evidence type="ECO:0000313" key="2">
    <source>
        <dbReference type="Proteomes" id="UP000249390"/>
    </source>
</evidence>
<protein>
    <submittedName>
        <fullName evidence="1">Uncharacterized protein</fullName>
    </submittedName>
</protein>
<accession>A0A328CZX8</accession>